<evidence type="ECO:0000256" key="1">
    <source>
        <dbReference type="SAM" id="MobiDB-lite"/>
    </source>
</evidence>
<evidence type="ECO:0000313" key="2">
    <source>
        <dbReference type="EMBL" id="KAJ8883227.1"/>
    </source>
</evidence>
<name>A0ABQ9HFZ4_9NEOP</name>
<dbReference type="InterPro" id="IPR036397">
    <property type="entry name" value="RNaseH_sf"/>
</dbReference>
<sequence length="303" mass="34044">MQHMVQVVQECDSRPTQNNDSGMPGSSVFPFAMGNKVDSRDQVVECIGYNMSWLQSLQLLSSMLCEGESDGPVADRTTFKLLVGRTKARQEPKKEEIESELYEQELEPYYVDGPGSAKVTQLSAISLVNSVCLASIENRCVLQLSTKEEVGAVHYEWACKIPCSGILRLPEEVSVPEVNSIQMVLRWCQQFQDGPMIVLDDARPGHLIVDHIITEAVICHVPAHKIIHYIVQYCSVIIWLPHQLTPDPKLQRMEISLQHLLFYEVEGNVFLFQIVTGDESWIHDLTCESKAASVAWKPTTSSI</sequence>
<dbReference type="Gene3D" id="3.30.420.10">
    <property type="entry name" value="Ribonuclease H-like superfamily/Ribonuclease H"/>
    <property type="match status" value="1"/>
</dbReference>
<protein>
    <submittedName>
        <fullName evidence="2">Uncharacterized protein</fullName>
    </submittedName>
</protein>
<dbReference type="EMBL" id="JARBHB010000005">
    <property type="protein sequence ID" value="KAJ8883227.1"/>
    <property type="molecule type" value="Genomic_DNA"/>
</dbReference>
<reference evidence="2 3" key="1">
    <citation type="submission" date="2023-02" db="EMBL/GenBank/DDBJ databases">
        <title>LHISI_Scaffold_Assembly.</title>
        <authorList>
            <person name="Stuart O.P."/>
            <person name="Cleave R."/>
            <person name="Magrath M.J.L."/>
            <person name="Mikheyev A.S."/>
        </authorList>
    </citation>
    <scope>NUCLEOTIDE SEQUENCE [LARGE SCALE GENOMIC DNA]</scope>
    <source>
        <strain evidence="2">Daus_M_001</strain>
        <tissue evidence="2">Leg muscle</tissue>
    </source>
</reference>
<proteinExistence type="predicted"/>
<evidence type="ECO:0000313" key="3">
    <source>
        <dbReference type="Proteomes" id="UP001159363"/>
    </source>
</evidence>
<dbReference type="Proteomes" id="UP001159363">
    <property type="component" value="Chromosome 4"/>
</dbReference>
<organism evidence="2 3">
    <name type="scientific">Dryococelus australis</name>
    <dbReference type="NCBI Taxonomy" id="614101"/>
    <lineage>
        <taxon>Eukaryota</taxon>
        <taxon>Metazoa</taxon>
        <taxon>Ecdysozoa</taxon>
        <taxon>Arthropoda</taxon>
        <taxon>Hexapoda</taxon>
        <taxon>Insecta</taxon>
        <taxon>Pterygota</taxon>
        <taxon>Neoptera</taxon>
        <taxon>Polyneoptera</taxon>
        <taxon>Phasmatodea</taxon>
        <taxon>Verophasmatodea</taxon>
        <taxon>Anareolatae</taxon>
        <taxon>Phasmatidae</taxon>
        <taxon>Eurycanthinae</taxon>
        <taxon>Dryococelus</taxon>
    </lineage>
</organism>
<keyword evidence="3" id="KW-1185">Reference proteome</keyword>
<feature type="region of interest" description="Disordered" evidence="1">
    <location>
        <begin position="1"/>
        <end position="24"/>
    </location>
</feature>
<comment type="caution">
    <text evidence="2">The sequence shown here is derived from an EMBL/GenBank/DDBJ whole genome shotgun (WGS) entry which is preliminary data.</text>
</comment>
<gene>
    <name evidence="2" type="ORF">PR048_015067</name>
</gene>
<accession>A0ABQ9HFZ4</accession>